<keyword evidence="3" id="KW-1185">Reference proteome</keyword>
<sequence length="613" mass="67589">MSKTAVKTSRNRRQLIDSFDSLKHSFDGSLQHARDVEAAFEAVRRDFITRISRDLHATRKRLPENNPVREEVMAFIDLMERTSVAWDAKVAGREKGIAFRAHFEDSLLVFVNGKVKSGKSSLGNYMAWGDTDPSDEQKDLVADTLKPRFFSHAKSDVAGGDGEKEAELRREFRVGATEATSSIQGFSLPGLTWVDSPGMHSLNIQNEQLARDYVEHADLILYTIKSDSAGRESDLVEIAHLLGKGKRILLLLTGSDDMEEELGDDGESLVQTWVMKDEDRRMRQRTYVRDALEKNYPGQSLEDVGIISFSARYAQLHADDADAYKDSGMGDVCGALSDLCLSEGLRIKHRTPLNNLSNFLQSCSDDLQPYQALIDGFRQPLTDLKAKSSNSLNVCIQQGQSALAVFIDDFFETGARARDDAADMRRQLAAFQAALNVRYQEIAAEQLGRIFSEVLSGFDEAVHATYSNSELVRLHDFELETATEKVAKVRSGTRKRNTLIGTALGGLTGFLLGGPAGAAIGASLAGGVGGAMGDSASTQYDEIVITVGDNWLDIRHKALASANQALQECMRTSAARLWHLMDRDVEQILAGLTGEIATFDKQVQKLLHQTKMN</sequence>
<dbReference type="InterPro" id="IPR045063">
    <property type="entry name" value="Dynamin_N"/>
</dbReference>
<dbReference type="RefSeq" id="WP_278316706.1">
    <property type="nucleotide sequence ID" value="NZ_CP121464.1"/>
</dbReference>
<organism evidence="2 3">
    <name type="scientific">Janthinobacterium rivuli</name>
    <dbReference type="NCBI Taxonomy" id="2751478"/>
    <lineage>
        <taxon>Bacteria</taxon>
        <taxon>Pseudomonadati</taxon>
        <taxon>Pseudomonadota</taxon>
        <taxon>Betaproteobacteria</taxon>
        <taxon>Burkholderiales</taxon>
        <taxon>Oxalobacteraceae</taxon>
        <taxon>Janthinobacterium</taxon>
    </lineage>
</organism>
<protein>
    <submittedName>
        <fullName evidence="2">Dynamin family protein</fullName>
    </submittedName>
</protein>
<proteinExistence type="predicted"/>
<reference evidence="2 3" key="1">
    <citation type="submission" date="2023-04" db="EMBL/GenBank/DDBJ databases">
        <title>Nanopore sequencing of Janthinobacterium from water.</title>
        <authorList>
            <person name="Ciuchcinski K."/>
            <person name="Rokowska A."/>
            <person name="Dziewit L."/>
        </authorList>
    </citation>
    <scope>NUCLEOTIDE SEQUENCE [LARGE SCALE GENOMIC DNA]</scope>
    <source>
        <strain evidence="2 3">DEMB2</strain>
    </source>
</reference>
<evidence type="ECO:0000313" key="2">
    <source>
        <dbReference type="EMBL" id="WFR78553.1"/>
    </source>
</evidence>
<name>A0ABY8I2W0_9BURK</name>
<evidence type="ECO:0000313" key="3">
    <source>
        <dbReference type="Proteomes" id="UP001219584"/>
    </source>
</evidence>
<gene>
    <name evidence="2" type="ORF">P9875_23040</name>
</gene>
<dbReference type="Gene3D" id="3.40.50.300">
    <property type="entry name" value="P-loop containing nucleotide triphosphate hydrolases"/>
    <property type="match status" value="1"/>
</dbReference>
<dbReference type="InterPro" id="IPR027417">
    <property type="entry name" value="P-loop_NTPase"/>
</dbReference>
<accession>A0ABY8I2W0</accession>
<dbReference type="SUPFAM" id="SSF52540">
    <property type="entry name" value="P-loop containing nucleoside triphosphate hydrolases"/>
    <property type="match status" value="1"/>
</dbReference>
<dbReference type="EMBL" id="CP121464">
    <property type="protein sequence ID" value="WFR78553.1"/>
    <property type="molecule type" value="Genomic_DNA"/>
</dbReference>
<evidence type="ECO:0000259" key="1">
    <source>
        <dbReference type="Pfam" id="PF00350"/>
    </source>
</evidence>
<dbReference type="Proteomes" id="UP001219584">
    <property type="component" value="Chromosome"/>
</dbReference>
<feature type="domain" description="Dynamin N-terminal" evidence="1">
    <location>
        <begin position="178"/>
        <end position="250"/>
    </location>
</feature>
<dbReference type="Pfam" id="PF00350">
    <property type="entry name" value="Dynamin_N"/>
    <property type="match status" value="1"/>
</dbReference>